<feature type="region of interest" description="Disordered" evidence="1">
    <location>
        <begin position="75"/>
        <end position="108"/>
    </location>
</feature>
<dbReference type="InterPro" id="IPR015943">
    <property type="entry name" value="WD40/YVTN_repeat-like_dom_sf"/>
</dbReference>
<sequence length="1377" mass="150077">MTFTVPLTFCNTACLDGQGSSSSTPFNAIESTLLRSKQTAFKIWVDHAGDTGLAIGCEDGTVYLFRGRPSEEVAVENPVEKRKKSSQSRLQLRPSRPASPGLPNPLSPTFAVAPRVQVVLGVNTEQVQAPRNYVDFDDEPGRLKDILKGKNPRERERERASSDSVSLVTITPAPAVTSDVPSKVHRKASSARSLLSIDSPSPRPQSPSLPPSPNGKGLEVAYSLALQCHIVPTHAGHGHAVQAIEALEGGSLLATLHESGYLAIYSSRDGHCIASTVVSEHHVHHDSRALWSWCSLRAAVVDETHVLFAVAATDSNISAATPDMDENSVENSLIVALRISDTTDVIQIETLAHWDVEGPAKGVGIHREVDGSSTLSTISSHGHLHLRAIQLPASPSVSSLDTPPITEFDSFSALALPLPKSLKSIVARSADTLSVNQQPIATTPPLPPPQITSDEVLDVGSLISDSTVTGLSTRSVNGNLYGILWAHHEMTVFEYHSFALRVLFQTEVSDLESAEWLDDETYALAYCDRVEVYQLRCTNADGDHIHRGLEDHEGSHYSPSRIRHLSTGGHLSSAFSPSSEFIVSRIDRNGSLQIISYRVNSYSSDNSKPGDGSGLLWQSSIRNRHTGLPAPPIQSSSVPFDLEVIIQGFSDGRIRRFSLEQIAFQVPQPSSATKQSEPAVPGAIVGLHIAQNTRTKERYVLGGSDDGSILFWNLNTFELCARWMVFSTPLTRAVEFQDSPGPLRGCVLCIAQDGTVAVIAVDGFQFLYMIPGAPSPLERVSLGDSNLALVYGGNLARLWDVRTKEFWRSTTIDKVEEMFKQGGWASLDIVSGVSIPASLWSSIAPAFDGTDAAATLEFALDKFVVECVALTKTISTSREEIQGVLRVLDRLRYFLSIMITPGLNSDVDSICTGKLHSRSSTVGVGLTSHGTATIYPTGRPQDAWTISGNVSAARMLAIVFALKAMGLFEELSEAANTVIVFYTLSLHSCVGPQYAPPSLEWLGKRWFAAATDLRQSIRTVFDATLANSSDQNAMILAEKWQQYLPSLLPLTEREAEKAALALMICGSIATEKFTLLSVSALTEISKSLTLYLHDEKSLHRALAIELCSKGFHVWQHYVDTMEILRALFTLATTVRKESITPQNLSAQARLAVVNIATNHTPLFMSTLCLDVLSPPTLDHRRAVMQIIAFLIRKRRYILQPNLPRLMEAVVKSLDPNSNADREAVLATATEIIAFVVKNFPTVDFHMNSQRLAVGTNEGAVVMYDLKTAIRLYVLEGHKRQLTACSFSPDGRRLVTLSLTEQAVLVWKVGSSFSSFFNPGAPPRQGHGGSDPFKTLNFNIGPQAVMSVEETLDLVKFEWVADRSVKVKIRDSILTFST</sequence>
<evidence type="ECO:0000256" key="1">
    <source>
        <dbReference type="SAM" id="MobiDB-lite"/>
    </source>
</evidence>
<feature type="compositionally biased region" description="Pro residues" evidence="1">
    <location>
        <begin position="201"/>
        <end position="213"/>
    </location>
</feature>
<dbReference type="STRING" id="71717.A0A4Y7U2I4"/>
<name>A0A4Y7U2I4_COPMI</name>
<dbReference type="OrthoDB" id="338622at2759"/>
<dbReference type="PANTHER" id="PTHR44099:SF4">
    <property type="entry name" value="RABCONNECTIN-3B, ISOFORM A"/>
    <property type="match status" value="1"/>
</dbReference>
<dbReference type="InterPro" id="IPR036322">
    <property type="entry name" value="WD40_repeat_dom_sf"/>
</dbReference>
<protein>
    <submittedName>
        <fullName evidence="2">WD40 repeat-like protein</fullName>
    </submittedName>
</protein>
<evidence type="ECO:0000313" key="2">
    <source>
        <dbReference type="EMBL" id="TEB40002.1"/>
    </source>
</evidence>
<evidence type="ECO:0000313" key="3">
    <source>
        <dbReference type="Proteomes" id="UP000298030"/>
    </source>
</evidence>
<dbReference type="Gene3D" id="2.130.10.10">
    <property type="entry name" value="YVTN repeat-like/Quinoprotein amine dehydrogenase"/>
    <property type="match status" value="2"/>
</dbReference>
<feature type="compositionally biased region" description="Low complexity" evidence="1">
    <location>
        <begin position="87"/>
        <end position="96"/>
    </location>
</feature>
<gene>
    <name evidence="2" type="ORF">FA13DRAFT_1724221</name>
</gene>
<dbReference type="Pfam" id="PF00400">
    <property type="entry name" value="WD40"/>
    <property type="match status" value="1"/>
</dbReference>
<accession>A0A4Y7U2I4</accession>
<dbReference type="EMBL" id="QPFP01000001">
    <property type="protein sequence ID" value="TEB40002.1"/>
    <property type="molecule type" value="Genomic_DNA"/>
</dbReference>
<dbReference type="SMART" id="SM00320">
    <property type="entry name" value="WD40"/>
    <property type="match status" value="5"/>
</dbReference>
<dbReference type="SUPFAM" id="SSF48371">
    <property type="entry name" value="ARM repeat"/>
    <property type="match status" value="1"/>
</dbReference>
<organism evidence="2 3">
    <name type="scientific">Coprinellus micaceus</name>
    <name type="common">Glistening ink-cap mushroom</name>
    <name type="synonym">Coprinus micaceus</name>
    <dbReference type="NCBI Taxonomy" id="71717"/>
    <lineage>
        <taxon>Eukaryota</taxon>
        <taxon>Fungi</taxon>
        <taxon>Dikarya</taxon>
        <taxon>Basidiomycota</taxon>
        <taxon>Agaricomycotina</taxon>
        <taxon>Agaricomycetes</taxon>
        <taxon>Agaricomycetidae</taxon>
        <taxon>Agaricales</taxon>
        <taxon>Agaricineae</taxon>
        <taxon>Psathyrellaceae</taxon>
        <taxon>Coprinellus</taxon>
    </lineage>
</organism>
<dbReference type="PANTHER" id="PTHR44099">
    <property type="entry name" value="RABCONNECTIN-3B, ISOFORM A"/>
    <property type="match status" value="1"/>
</dbReference>
<keyword evidence="3" id="KW-1185">Reference proteome</keyword>
<feature type="region of interest" description="Disordered" evidence="1">
    <location>
        <begin position="131"/>
        <end position="215"/>
    </location>
</feature>
<dbReference type="InterPro" id="IPR016024">
    <property type="entry name" value="ARM-type_fold"/>
</dbReference>
<dbReference type="Proteomes" id="UP000298030">
    <property type="component" value="Unassembled WGS sequence"/>
</dbReference>
<dbReference type="GO" id="GO:0005737">
    <property type="term" value="C:cytoplasm"/>
    <property type="evidence" value="ECO:0007669"/>
    <property type="project" value="TreeGrafter"/>
</dbReference>
<dbReference type="InterPro" id="IPR049916">
    <property type="entry name" value="WDR72-like"/>
</dbReference>
<dbReference type="SUPFAM" id="SSF50978">
    <property type="entry name" value="WD40 repeat-like"/>
    <property type="match status" value="1"/>
</dbReference>
<dbReference type="InterPro" id="IPR011044">
    <property type="entry name" value="Quino_amine_DH_bsu"/>
</dbReference>
<feature type="compositionally biased region" description="Basic and acidic residues" evidence="1">
    <location>
        <begin position="139"/>
        <end position="161"/>
    </location>
</feature>
<proteinExistence type="predicted"/>
<dbReference type="SUPFAM" id="SSF50969">
    <property type="entry name" value="YVTN repeat-like/Quinoprotein amine dehydrogenase"/>
    <property type="match status" value="1"/>
</dbReference>
<dbReference type="InterPro" id="IPR001680">
    <property type="entry name" value="WD40_rpt"/>
</dbReference>
<reference evidence="2 3" key="1">
    <citation type="journal article" date="2019" name="Nat. Ecol. Evol.">
        <title>Megaphylogeny resolves global patterns of mushroom evolution.</title>
        <authorList>
            <person name="Varga T."/>
            <person name="Krizsan K."/>
            <person name="Foldi C."/>
            <person name="Dima B."/>
            <person name="Sanchez-Garcia M."/>
            <person name="Sanchez-Ramirez S."/>
            <person name="Szollosi G.J."/>
            <person name="Szarkandi J.G."/>
            <person name="Papp V."/>
            <person name="Albert L."/>
            <person name="Andreopoulos W."/>
            <person name="Angelini C."/>
            <person name="Antonin V."/>
            <person name="Barry K.W."/>
            <person name="Bougher N.L."/>
            <person name="Buchanan P."/>
            <person name="Buyck B."/>
            <person name="Bense V."/>
            <person name="Catcheside P."/>
            <person name="Chovatia M."/>
            <person name="Cooper J."/>
            <person name="Damon W."/>
            <person name="Desjardin D."/>
            <person name="Finy P."/>
            <person name="Geml J."/>
            <person name="Haridas S."/>
            <person name="Hughes K."/>
            <person name="Justo A."/>
            <person name="Karasinski D."/>
            <person name="Kautmanova I."/>
            <person name="Kiss B."/>
            <person name="Kocsube S."/>
            <person name="Kotiranta H."/>
            <person name="LaButti K.M."/>
            <person name="Lechner B.E."/>
            <person name="Liimatainen K."/>
            <person name="Lipzen A."/>
            <person name="Lukacs Z."/>
            <person name="Mihaltcheva S."/>
            <person name="Morgado L.N."/>
            <person name="Niskanen T."/>
            <person name="Noordeloos M.E."/>
            <person name="Ohm R.A."/>
            <person name="Ortiz-Santana B."/>
            <person name="Ovrebo C."/>
            <person name="Racz N."/>
            <person name="Riley R."/>
            <person name="Savchenko A."/>
            <person name="Shiryaev A."/>
            <person name="Soop K."/>
            <person name="Spirin V."/>
            <person name="Szebenyi C."/>
            <person name="Tomsovsky M."/>
            <person name="Tulloss R.E."/>
            <person name="Uehling J."/>
            <person name="Grigoriev I.V."/>
            <person name="Vagvolgyi C."/>
            <person name="Papp T."/>
            <person name="Martin F.M."/>
            <person name="Miettinen O."/>
            <person name="Hibbett D.S."/>
            <person name="Nagy L.G."/>
        </authorList>
    </citation>
    <scope>NUCLEOTIDE SEQUENCE [LARGE SCALE GENOMIC DNA]</scope>
    <source>
        <strain evidence="2 3">FP101781</strain>
    </source>
</reference>
<comment type="caution">
    <text evidence="2">The sequence shown here is derived from an EMBL/GenBank/DDBJ whole genome shotgun (WGS) entry which is preliminary data.</text>
</comment>